<proteinExistence type="predicted"/>
<protein>
    <submittedName>
        <fullName evidence="1">Uncharacterized protein</fullName>
    </submittedName>
</protein>
<sequence length="73" mass="7343">MLGSVSGDMVLHLLPKAGGRGAASDAVGRVRSARRTGRFLVGWDGLSGAATALATAKAAVPQRNVLLISGRAT</sequence>
<accession>X7XNG0</accession>
<evidence type="ECO:0000313" key="2">
    <source>
        <dbReference type="Proteomes" id="UP000020561"/>
    </source>
</evidence>
<gene>
    <name evidence="1" type="ORF">I545_6981</name>
</gene>
<evidence type="ECO:0000313" key="1">
    <source>
        <dbReference type="EMBL" id="ETZ96461.1"/>
    </source>
</evidence>
<dbReference type="Proteomes" id="UP000020561">
    <property type="component" value="Unassembled WGS sequence"/>
</dbReference>
<name>X7XNG0_MYCKA</name>
<dbReference type="AlphaFoldDB" id="X7XNG0"/>
<comment type="caution">
    <text evidence="1">The sequence shown here is derived from an EMBL/GenBank/DDBJ whole genome shotgun (WGS) entry which is preliminary data.</text>
</comment>
<reference evidence="1 2" key="1">
    <citation type="submission" date="2013-12" db="EMBL/GenBank/DDBJ databases">
        <authorList>
            <person name="Brown-Elliot B."/>
            <person name="Wallace R."/>
            <person name="Lenaerts A."/>
            <person name="Ordway D."/>
            <person name="DeGroote M.A."/>
            <person name="Parker T."/>
            <person name="Sizemore C."/>
            <person name="Tallon L.J."/>
            <person name="Sadzewicz L.K."/>
            <person name="Sengamalay N."/>
            <person name="Fraser C.M."/>
            <person name="Hine E."/>
            <person name="Shefchek K.A."/>
            <person name="Das S.P."/>
            <person name="Tettelin H."/>
        </authorList>
    </citation>
    <scope>NUCLEOTIDE SEQUENCE [LARGE SCALE GENOMIC DNA]</scope>
    <source>
        <strain evidence="1 2">662</strain>
    </source>
</reference>
<organism evidence="1 2">
    <name type="scientific">Mycobacterium kansasii 662</name>
    <dbReference type="NCBI Taxonomy" id="1299326"/>
    <lineage>
        <taxon>Bacteria</taxon>
        <taxon>Bacillati</taxon>
        <taxon>Actinomycetota</taxon>
        <taxon>Actinomycetes</taxon>
        <taxon>Mycobacteriales</taxon>
        <taxon>Mycobacteriaceae</taxon>
        <taxon>Mycobacterium</taxon>
    </lineage>
</organism>
<dbReference type="EMBL" id="JAOA01000046">
    <property type="protein sequence ID" value="ETZ96461.1"/>
    <property type="molecule type" value="Genomic_DNA"/>
</dbReference>
<feature type="non-terminal residue" evidence="1">
    <location>
        <position position="73"/>
    </location>
</feature>